<sequence length="500" mass="57636">MFNSSSDINSLLGQKEPHYTVIIFESENSYIGREVIMDLMQYENILVHRALSSDKALLETLGIVSVPSCYLIYPNGTHGLINIAKPLRSVFSSHLKALPSVRKKVGAHSDYPPRVVQEDDKQDVAWKEYDKSKMYTADLESGLHYLLRVELATHQTLEGEKLKTFKDFITILYKLFPGRLHVMKLLETLQEWLVSMPLDKIPYDAILDLVNNKMRISGIFLTNHIQWVGCQGSRSQLRGYPCSLWKIFHSLTVQGATQPEVLANTAFENDAQAVLKIMRRYIREFFGCRECAKHFEAMAKESVDAVKTAEEAVMWLWRKHNVVNNRLAGAPSEDPKSPKVQWPTPDLCPACHEEEGGVHSWNEKEVLAFLKQHYSSKEISLQYADPNTDQHDVVDEKRDKLPTKNTGSDNNSEKHKQREHPRPEFLDKLIQNQPNKSKNSNYHLESSKTSVTFLGLGFSNIDMSLCVVLYITSSLFLMVMYFFFRVRSRRWKIRYNRPYV</sequence>
<dbReference type="InterPro" id="IPR039798">
    <property type="entry name" value="Sulfhydryl_oxidase"/>
</dbReference>
<dbReference type="Proteomes" id="UP001162483">
    <property type="component" value="Unassembled WGS sequence"/>
</dbReference>
<evidence type="ECO:0000256" key="4">
    <source>
        <dbReference type="ARBA" id="ARBA00022827"/>
    </source>
</evidence>
<keyword evidence="7" id="KW-0472">Membrane</keyword>
<dbReference type="InterPro" id="IPR017905">
    <property type="entry name" value="ERV/ALR_sulphydryl_oxidase"/>
</dbReference>
<evidence type="ECO:0000256" key="2">
    <source>
        <dbReference type="ARBA" id="ARBA00022630"/>
    </source>
</evidence>
<dbReference type="Pfam" id="PF18371">
    <property type="entry name" value="FAD_SOX"/>
    <property type="match status" value="1"/>
</dbReference>
<evidence type="ECO:0000259" key="9">
    <source>
        <dbReference type="PROSITE" id="PS51324"/>
    </source>
</evidence>
<feature type="region of interest" description="Disordered" evidence="8">
    <location>
        <begin position="381"/>
        <end position="424"/>
    </location>
</feature>
<dbReference type="PANTHER" id="PTHR22897:SF7">
    <property type="entry name" value="SULFHYDRYL OXIDASE 2"/>
    <property type="match status" value="1"/>
</dbReference>
<dbReference type="PROSITE" id="PS51324">
    <property type="entry name" value="ERV_ALR"/>
    <property type="match status" value="1"/>
</dbReference>
<evidence type="ECO:0000313" key="11">
    <source>
        <dbReference type="Proteomes" id="UP001162483"/>
    </source>
</evidence>
<evidence type="ECO:0000256" key="7">
    <source>
        <dbReference type="RuleBase" id="RU371123"/>
    </source>
</evidence>
<dbReference type="InterPro" id="IPR040986">
    <property type="entry name" value="QSOX_FAD-bd_dom"/>
</dbReference>
<dbReference type="EMBL" id="CATNWA010018497">
    <property type="protein sequence ID" value="CAI9607747.1"/>
    <property type="molecule type" value="Genomic_DNA"/>
</dbReference>
<feature type="compositionally biased region" description="Basic and acidic residues" evidence="8">
    <location>
        <begin position="388"/>
        <end position="402"/>
    </location>
</feature>
<dbReference type="SUPFAM" id="SSF69000">
    <property type="entry name" value="FAD-dependent thiol oxidase"/>
    <property type="match status" value="1"/>
</dbReference>
<evidence type="ECO:0000256" key="1">
    <source>
        <dbReference type="ARBA" id="ARBA00001974"/>
    </source>
</evidence>
<evidence type="ECO:0000256" key="3">
    <source>
        <dbReference type="ARBA" id="ARBA00022729"/>
    </source>
</evidence>
<keyword evidence="11" id="KW-1185">Reference proteome</keyword>
<dbReference type="InterPro" id="IPR041269">
    <property type="entry name" value="QSOX_Trx1"/>
</dbReference>
<keyword evidence="3" id="KW-0732">Signal</keyword>
<dbReference type="EC" id="1.8.3.2" evidence="7"/>
<keyword evidence="6" id="KW-1015">Disulfide bond</keyword>
<reference evidence="10" key="1">
    <citation type="submission" date="2023-05" db="EMBL/GenBank/DDBJ databases">
        <authorList>
            <person name="Stuckert A."/>
        </authorList>
    </citation>
    <scope>NUCLEOTIDE SEQUENCE</scope>
</reference>
<dbReference type="Gene3D" id="3.40.30.10">
    <property type="entry name" value="Glutaredoxin"/>
    <property type="match status" value="1"/>
</dbReference>
<keyword evidence="7" id="KW-0812">Transmembrane</keyword>
<proteinExistence type="inferred from homology"/>
<gene>
    <name evidence="10" type="ORF">SPARVUS_LOCUS13998779</name>
</gene>
<dbReference type="Gene3D" id="1.20.120.1960">
    <property type="entry name" value="QSOX sulfhydryl oxidase domain"/>
    <property type="match status" value="1"/>
</dbReference>
<evidence type="ECO:0000256" key="5">
    <source>
        <dbReference type="ARBA" id="ARBA00023002"/>
    </source>
</evidence>
<organism evidence="10 11">
    <name type="scientific">Staurois parvus</name>
    <dbReference type="NCBI Taxonomy" id="386267"/>
    <lineage>
        <taxon>Eukaryota</taxon>
        <taxon>Metazoa</taxon>
        <taxon>Chordata</taxon>
        <taxon>Craniata</taxon>
        <taxon>Vertebrata</taxon>
        <taxon>Euteleostomi</taxon>
        <taxon>Amphibia</taxon>
        <taxon>Batrachia</taxon>
        <taxon>Anura</taxon>
        <taxon>Neobatrachia</taxon>
        <taxon>Ranoidea</taxon>
        <taxon>Ranidae</taxon>
        <taxon>Staurois</taxon>
    </lineage>
</organism>
<feature type="transmembrane region" description="Helical" evidence="7">
    <location>
        <begin position="467"/>
        <end position="484"/>
    </location>
</feature>
<comment type="cofactor">
    <cofactor evidence="1 7">
        <name>FAD</name>
        <dbReference type="ChEBI" id="CHEBI:57692"/>
    </cofactor>
</comment>
<keyword evidence="5 7" id="KW-0560">Oxidoreductase</keyword>
<keyword evidence="4 7" id="KW-0274">FAD</keyword>
<keyword evidence="7" id="KW-1133">Transmembrane helix</keyword>
<comment type="catalytic activity">
    <reaction evidence="7">
        <text>2 R'C(R)SH + O2 = R'C(R)S-S(R)CR' + H2O2</text>
        <dbReference type="Rhea" id="RHEA:17357"/>
        <dbReference type="ChEBI" id="CHEBI:15379"/>
        <dbReference type="ChEBI" id="CHEBI:16240"/>
        <dbReference type="ChEBI" id="CHEBI:16520"/>
        <dbReference type="ChEBI" id="CHEBI:17412"/>
        <dbReference type="EC" id="1.8.3.2"/>
    </reaction>
</comment>
<evidence type="ECO:0000256" key="6">
    <source>
        <dbReference type="ARBA" id="ARBA00023157"/>
    </source>
</evidence>
<dbReference type="Gene3D" id="1.20.120.310">
    <property type="entry name" value="ERV/ALR sulfhydryl oxidase domain"/>
    <property type="match status" value="1"/>
</dbReference>
<accession>A0ABN9GHK8</accession>
<evidence type="ECO:0000313" key="10">
    <source>
        <dbReference type="EMBL" id="CAI9607747.1"/>
    </source>
</evidence>
<feature type="compositionally biased region" description="Basic and acidic residues" evidence="8">
    <location>
        <begin position="411"/>
        <end position="424"/>
    </location>
</feature>
<dbReference type="Pfam" id="PF04777">
    <property type="entry name" value="Evr1_Alr"/>
    <property type="match status" value="1"/>
</dbReference>
<comment type="function">
    <text evidence="7">Catalyzes the oxidation of sulfhydryl groups in peptide and protein thiols to disulfides with the reduction of oxygen to hydrogen peroxide.</text>
</comment>
<dbReference type="PANTHER" id="PTHR22897">
    <property type="entry name" value="QUIESCIN Q6-RELATED SULFHYDRYL OXIDASE"/>
    <property type="match status" value="1"/>
</dbReference>
<dbReference type="InterPro" id="IPR042568">
    <property type="entry name" value="QSOX_FAD-bd_sf"/>
</dbReference>
<feature type="domain" description="ERV/ALR sulfhydryl oxidase" evidence="9">
    <location>
        <begin position="233"/>
        <end position="342"/>
    </location>
</feature>
<dbReference type="Pfam" id="PF18108">
    <property type="entry name" value="QSOX_Trx1"/>
    <property type="match status" value="1"/>
</dbReference>
<protein>
    <recommendedName>
        <fullName evidence="7">Sulfhydryl oxidase</fullName>
        <ecNumber evidence="7">1.8.3.2</ecNumber>
    </recommendedName>
</protein>
<dbReference type="InterPro" id="IPR036774">
    <property type="entry name" value="ERV/ALR_sulphydryl_oxid_sf"/>
</dbReference>
<comment type="caution">
    <text evidence="10">The sequence shown here is derived from an EMBL/GenBank/DDBJ whole genome shotgun (WGS) entry which is preliminary data.</text>
</comment>
<name>A0ABN9GHK8_9NEOB</name>
<evidence type="ECO:0000256" key="8">
    <source>
        <dbReference type="SAM" id="MobiDB-lite"/>
    </source>
</evidence>
<comment type="similarity">
    <text evidence="7">Belongs to the quiescin-sulfhydryl oxidase (QSOX) family.</text>
</comment>
<keyword evidence="2 7" id="KW-0285">Flavoprotein</keyword>